<dbReference type="Pfam" id="PF25164">
    <property type="entry name" value="CoiA_N"/>
    <property type="match status" value="1"/>
</dbReference>
<evidence type="ECO:0000259" key="1">
    <source>
        <dbReference type="Pfam" id="PF06054"/>
    </source>
</evidence>
<gene>
    <name evidence="4" type="ORF">BN000_03426</name>
</gene>
<organism evidence="4 5">
    <name type="scientific">Neobacillus massiliamazoniensis</name>
    <dbReference type="NCBI Taxonomy" id="1499688"/>
    <lineage>
        <taxon>Bacteria</taxon>
        <taxon>Bacillati</taxon>
        <taxon>Bacillota</taxon>
        <taxon>Bacilli</taxon>
        <taxon>Bacillales</taxon>
        <taxon>Bacillaceae</taxon>
        <taxon>Neobacillus</taxon>
    </lineage>
</organism>
<sequence>MLTARTKSGKQICLGYDYKKDVLQTLRNKEEFHCPVCGEKVILKLGEQRIFHFAHNRGGDCRDLYEHESLYHMEGKRQLFQWLNRQRIRAELEYYDKEIQQRPDVVFFHNGKKFALEYQCSTIPESIFMKRTKNYIQNGYHPLWIIGGNHIHQKKKNIVSLSNFHYLFMRGTTEGKYYIPSYCPNHQSFHIVGSILSYSVKNAFVQTTFIPLNKLVISTLLNPHLKEQLPIDSWHRELDKSHLHWSLHPSPQQQRFLHEIYHQNLNPYLLPPEIGLPVRHSILITTSPIIWQTYLYLDGLATKQPGGIIRLEDIRRSINRRIKRKEIIIRNLPQFEHTDPLDAIIDYLFQLENLGFLSRKGEGIFLIKKQLKIPMSNREKEENMKAFYQKYRRIYVKG</sequence>
<feature type="domain" description="Competence protein CoiA-like N-terminal" evidence="2">
    <location>
        <begin position="17"/>
        <end position="62"/>
    </location>
</feature>
<dbReference type="Pfam" id="PF06054">
    <property type="entry name" value="CoiA_nuc"/>
    <property type="match status" value="1"/>
</dbReference>
<protein>
    <submittedName>
        <fullName evidence="4">Competence CoiA family protein</fullName>
    </submittedName>
</protein>
<evidence type="ECO:0000259" key="2">
    <source>
        <dbReference type="Pfam" id="PF25164"/>
    </source>
</evidence>
<dbReference type="InterPro" id="IPR021176">
    <property type="entry name" value="Competence-induced_CoiA"/>
</dbReference>
<dbReference type="STRING" id="1499688.BN000_03426"/>
<proteinExistence type="predicted"/>
<evidence type="ECO:0000259" key="3">
    <source>
        <dbReference type="Pfam" id="PF25166"/>
    </source>
</evidence>
<reference evidence="5" key="1">
    <citation type="submission" date="2015-05" db="EMBL/GenBank/DDBJ databases">
        <authorList>
            <person name="Urmite Genomes"/>
        </authorList>
    </citation>
    <scope>NUCLEOTIDE SEQUENCE [LARGE SCALE GENOMIC DNA]</scope>
    <source>
        <strain evidence="5">LF1</strain>
    </source>
</reference>
<dbReference type="AlphaFoldDB" id="A0A0U1NZQ0"/>
<evidence type="ECO:0000313" key="4">
    <source>
        <dbReference type="EMBL" id="CRK83456.1"/>
    </source>
</evidence>
<dbReference type="PIRSF" id="PIRSF007487">
    <property type="entry name" value="Competence-induced_CoiA_bac"/>
    <property type="match status" value="1"/>
</dbReference>
<name>A0A0U1NZQ0_9BACI</name>
<keyword evidence="5" id="KW-1185">Reference proteome</keyword>
<dbReference type="Proteomes" id="UP000199087">
    <property type="component" value="Unassembled WGS sequence"/>
</dbReference>
<dbReference type="EMBL" id="CVRB01000003">
    <property type="protein sequence ID" value="CRK83456.1"/>
    <property type="molecule type" value="Genomic_DNA"/>
</dbReference>
<dbReference type="InterPro" id="IPR010330">
    <property type="entry name" value="CoiA_nuc"/>
</dbReference>
<dbReference type="InterPro" id="IPR057253">
    <property type="entry name" value="CoiA-like_N"/>
</dbReference>
<feature type="domain" description="Competence protein CoiA C-terminal" evidence="3">
    <location>
        <begin position="232"/>
        <end position="376"/>
    </location>
</feature>
<accession>A0A0U1NZQ0</accession>
<dbReference type="Pfam" id="PF25166">
    <property type="entry name" value="CoiA_C"/>
    <property type="match status" value="1"/>
</dbReference>
<feature type="domain" description="Competence protein CoiA nuclease-like" evidence="1">
    <location>
        <begin position="68"/>
        <end position="224"/>
    </location>
</feature>
<dbReference type="InterPro" id="IPR057252">
    <property type="entry name" value="CoiA_C"/>
</dbReference>
<evidence type="ECO:0000313" key="5">
    <source>
        <dbReference type="Proteomes" id="UP000199087"/>
    </source>
</evidence>
<dbReference type="RefSeq" id="WP_176699841.1">
    <property type="nucleotide sequence ID" value="NZ_CVRB01000003.1"/>
</dbReference>